<name>A0A9P6XQM9_9FUNG</name>
<accession>A0A9P6XQM9</accession>
<proteinExistence type="predicted"/>
<dbReference type="AlphaFoldDB" id="A0A9P6XQM9"/>
<sequence length="92" mass="9648">MTAQQVADREAVIQLQRAMRAAAGAQRMARHQRDLVAVAVPDQGRVAAAHVVLDVRVVVVAAGLGNAVPRAQHQCPVLAAQADVQHHPVPAA</sequence>
<evidence type="ECO:0000313" key="1">
    <source>
        <dbReference type="EMBL" id="KAG1530054.1"/>
    </source>
</evidence>
<dbReference type="EMBL" id="JAANIU010013298">
    <property type="protein sequence ID" value="KAG1530054.1"/>
    <property type="molecule type" value="Genomic_DNA"/>
</dbReference>
<organism evidence="1 2">
    <name type="scientific">Rhizopus delemar</name>
    <dbReference type="NCBI Taxonomy" id="936053"/>
    <lineage>
        <taxon>Eukaryota</taxon>
        <taxon>Fungi</taxon>
        <taxon>Fungi incertae sedis</taxon>
        <taxon>Mucoromycota</taxon>
        <taxon>Mucoromycotina</taxon>
        <taxon>Mucoromycetes</taxon>
        <taxon>Mucorales</taxon>
        <taxon>Mucorineae</taxon>
        <taxon>Rhizopodaceae</taxon>
        <taxon>Rhizopus</taxon>
    </lineage>
</organism>
<keyword evidence="2" id="KW-1185">Reference proteome</keyword>
<evidence type="ECO:0000313" key="2">
    <source>
        <dbReference type="Proteomes" id="UP000740926"/>
    </source>
</evidence>
<reference evidence="1 2" key="1">
    <citation type="journal article" date="2020" name="Microb. Genom.">
        <title>Genetic diversity of clinical and environmental Mucorales isolates obtained from an investigation of mucormycosis cases among solid organ transplant recipients.</title>
        <authorList>
            <person name="Nguyen M.H."/>
            <person name="Kaul D."/>
            <person name="Muto C."/>
            <person name="Cheng S.J."/>
            <person name="Richter R.A."/>
            <person name="Bruno V.M."/>
            <person name="Liu G."/>
            <person name="Beyhan S."/>
            <person name="Sundermann A.J."/>
            <person name="Mounaud S."/>
            <person name="Pasculle A.W."/>
            <person name="Nierman W.C."/>
            <person name="Driscoll E."/>
            <person name="Cumbie R."/>
            <person name="Clancy C.J."/>
            <person name="Dupont C.L."/>
        </authorList>
    </citation>
    <scope>NUCLEOTIDE SEQUENCE [LARGE SCALE GENOMIC DNA]</scope>
    <source>
        <strain evidence="1 2">GL24</strain>
    </source>
</reference>
<comment type="caution">
    <text evidence="1">The sequence shown here is derived from an EMBL/GenBank/DDBJ whole genome shotgun (WGS) entry which is preliminary data.</text>
</comment>
<protein>
    <submittedName>
        <fullName evidence="1">Uncharacterized protein</fullName>
    </submittedName>
</protein>
<dbReference type="Proteomes" id="UP000740926">
    <property type="component" value="Unassembled WGS sequence"/>
</dbReference>
<gene>
    <name evidence="1" type="ORF">G6F50_017576</name>
</gene>